<feature type="transmembrane region" description="Helical" evidence="5">
    <location>
        <begin position="70"/>
        <end position="91"/>
    </location>
</feature>
<comment type="caution">
    <text evidence="6">The sequence shown here is derived from an EMBL/GenBank/DDBJ whole genome shotgun (WGS) entry which is preliminary data.</text>
</comment>
<dbReference type="RefSeq" id="XP_040786919.1">
    <property type="nucleotide sequence ID" value="XM_040931225.1"/>
</dbReference>
<feature type="transmembrane region" description="Helical" evidence="5">
    <location>
        <begin position="116"/>
        <end position="140"/>
    </location>
</feature>
<evidence type="ECO:0000313" key="6">
    <source>
        <dbReference type="EMBL" id="KAF1844356.1"/>
    </source>
</evidence>
<dbReference type="GO" id="GO:0015179">
    <property type="term" value="F:L-amino acid transmembrane transporter activity"/>
    <property type="evidence" value="ECO:0007669"/>
    <property type="project" value="TreeGrafter"/>
</dbReference>
<feature type="transmembrane region" description="Helical" evidence="5">
    <location>
        <begin position="250"/>
        <end position="273"/>
    </location>
</feature>
<keyword evidence="4 5" id="KW-0472">Membrane</keyword>
<dbReference type="PANTHER" id="PTHR11785">
    <property type="entry name" value="AMINO ACID TRANSPORTER"/>
    <property type="match status" value="1"/>
</dbReference>
<accession>A0A9P4L6V0</accession>
<evidence type="ECO:0000256" key="5">
    <source>
        <dbReference type="SAM" id="Phobius"/>
    </source>
</evidence>
<evidence type="ECO:0000256" key="2">
    <source>
        <dbReference type="ARBA" id="ARBA00022692"/>
    </source>
</evidence>
<dbReference type="GeneID" id="63848477"/>
<dbReference type="GO" id="GO:0016020">
    <property type="term" value="C:membrane"/>
    <property type="evidence" value="ECO:0007669"/>
    <property type="project" value="UniProtKB-SubCell"/>
</dbReference>
<dbReference type="InterPro" id="IPR050598">
    <property type="entry name" value="AminoAcid_Transporter"/>
</dbReference>
<sequence length="367" mass="41499">MAICVLSGVANTNHAEENLNISKSFSHAHSNIDSYTQGILAVFYAYSGYNQANYVLCEIDRPRKNFVRGIIIAVGMICVLYMLVNLSYMIVVTKEQQLQAADVALAFLTNVVGVKYAAKILVTFTTISSFGNILGMTFTLSRVKQEIAKEGVIPFAKFFGENRTLFQRYRNKDEFNQPEPTPIGALFLHWLCAVLLILITWPLKPSSAYRILANLYVYLVDVVPSFIMAVGMLYLRFFTNWAAKSPLPSWLSLTAAFVYAITNGFPLVAVWIPPFRTSDMDAGLVVPSMMTGLLSWVLLACCVLYWVSFRFLLPRIGARKGKEFVVEREPVFRTQNGERVQWHEIVLHSWVVKSEPEKRTGYILEDI</sequence>
<feature type="transmembrane region" description="Helical" evidence="5">
    <location>
        <begin position="215"/>
        <end position="238"/>
    </location>
</feature>
<evidence type="ECO:0000256" key="3">
    <source>
        <dbReference type="ARBA" id="ARBA00022989"/>
    </source>
</evidence>
<gene>
    <name evidence="6" type="ORF">K460DRAFT_343641</name>
</gene>
<name>A0A9P4L6V0_9PLEO</name>
<evidence type="ECO:0008006" key="8">
    <source>
        <dbReference type="Google" id="ProtNLM"/>
    </source>
</evidence>
<dbReference type="PIRSF" id="PIRSF006060">
    <property type="entry name" value="AA_transporter"/>
    <property type="match status" value="1"/>
</dbReference>
<keyword evidence="3 5" id="KW-1133">Transmembrane helix</keyword>
<dbReference type="PANTHER" id="PTHR11785:SF382">
    <property type="entry name" value="LOW-AFFINITY METHIONINE PERMEASE"/>
    <property type="match status" value="1"/>
</dbReference>
<keyword evidence="7" id="KW-1185">Reference proteome</keyword>
<dbReference type="Gene3D" id="1.20.1740.10">
    <property type="entry name" value="Amino acid/polyamine transporter I"/>
    <property type="match status" value="1"/>
</dbReference>
<feature type="transmembrane region" description="Helical" evidence="5">
    <location>
        <begin position="293"/>
        <end position="313"/>
    </location>
</feature>
<keyword evidence="2 5" id="KW-0812">Transmembrane</keyword>
<protein>
    <recommendedName>
        <fullName evidence="8">High affinity methionine permease</fullName>
    </recommendedName>
</protein>
<comment type="subcellular location">
    <subcellularLocation>
        <location evidence="1">Membrane</location>
        <topology evidence="1">Multi-pass membrane protein</topology>
    </subcellularLocation>
</comment>
<dbReference type="OrthoDB" id="5982228at2759"/>
<organism evidence="6 7">
    <name type="scientific">Cucurbitaria berberidis CBS 394.84</name>
    <dbReference type="NCBI Taxonomy" id="1168544"/>
    <lineage>
        <taxon>Eukaryota</taxon>
        <taxon>Fungi</taxon>
        <taxon>Dikarya</taxon>
        <taxon>Ascomycota</taxon>
        <taxon>Pezizomycotina</taxon>
        <taxon>Dothideomycetes</taxon>
        <taxon>Pleosporomycetidae</taxon>
        <taxon>Pleosporales</taxon>
        <taxon>Pleosporineae</taxon>
        <taxon>Cucurbitariaceae</taxon>
        <taxon>Cucurbitaria</taxon>
    </lineage>
</organism>
<evidence type="ECO:0000256" key="4">
    <source>
        <dbReference type="ARBA" id="ARBA00023136"/>
    </source>
</evidence>
<dbReference type="Proteomes" id="UP000800039">
    <property type="component" value="Unassembled WGS sequence"/>
</dbReference>
<dbReference type="Pfam" id="PF13520">
    <property type="entry name" value="AA_permease_2"/>
    <property type="match status" value="1"/>
</dbReference>
<dbReference type="EMBL" id="ML976617">
    <property type="protein sequence ID" value="KAF1844356.1"/>
    <property type="molecule type" value="Genomic_DNA"/>
</dbReference>
<feature type="transmembrane region" description="Helical" evidence="5">
    <location>
        <begin position="183"/>
        <end position="203"/>
    </location>
</feature>
<reference evidence="6" key="1">
    <citation type="submission" date="2020-01" db="EMBL/GenBank/DDBJ databases">
        <authorList>
            <consortium name="DOE Joint Genome Institute"/>
            <person name="Haridas S."/>
            <person name="Albert R."/>
            <person name="Binder M."/>
            <person name="Bloem J."/>
            <person name="Labutti K."/>
            <person name="Salamov A."/>
            <person name="Andreopoulos B."/>
            <person name="Baker S.E."/>
            <person name="Barry K."/>
            <person name="Bills G."/>
            <person name="Bluhm B.H."/>
            <person name="Cannon C."/>
            <person name="Castanera R."/>
            <person name="Culley D.E."/>
            <person name="Daum C."/>
            <person name="Ezra D."/>
            <person name="Gonzalez J.B."/>
            <person name="Henrissat B."/>
            <person name="Kuo A."/>
            <person name="Liang C."/>
            <person name="Lipzen A."/>
            <person name="Lutzoni F."/>
            <person name="Magnuson J."/>
            <person name="Mondo S."/>
            <person name="Nolan M."/>
            <person name="Ohm R."/>
            <person name="Pangilinan J."/>
            <person name="Park H.-J."/>
            <person name="Ramirez L."/>
            <person name="Alfaro M."/>
            <person name="Sun H."/>
            <person name="Tritt A."/>
            <person name="Yoshinaga Y."/>
            <person name="Zwiers L.-H."/>
            <person name="Turgeon B.G."/>
            <person name="Goodwin S.B."/>
            <person name="Spatafora J.W."/>
            <person name="Crous P.W."/>
            <person name="Grigoriev I.V."/>
        </authorList>
    </citation>
    <scope>NUCLEOTIDE SEQUENCE</scope>
    <source>
        <strain evidence="6">CBS 394.84</strain>
    </source>
</reference>
<dbReference type="InterPro" id="IPR002293">
    <property type="entry name" value="AA/rel_permease1"/>
</dbReference>
<dbReference type="AlphaFoldDB" id="A0A9P4L6V0"/>
<proteinExistence type="predicted"/>
<evidence type="ECO:0000256" key="1">
    <source>
        <dbReference type="ARBA" id="ARBA00004141"/>
    </source>
</evidence>
<evidence type="ECO:0000313" key="7">
    <source>
        <dbReference type="Proteomes" id="UP000800039"/>
    </source>
</evidence>